<dbReference type="InterPro" id="IPR015424">
    <property type="entry name" value="PyrdxlP-dep_Trfase"/>
</dbReference>
<dbReference type="Pfam" id="PF00202">
    <property type="entry name" value="Aminotran_3"/>
    <property type="match status" value="1"/>
</dbReference>
<name>A0ABR1X9T7_9PEZI</name>
<organism evidence="3 4">
    <name type="scientific">Apiospora hydei</name>
    <dbReference type="NCBI Taxonomy" id="1337664"/>
    <lineage>
        <taxon>Eukaryota</taxon>
        <taxon>Fungi</taxon>
        <taxon>Dikarya</taxon>
        <taxon>Ascomycota</taxon>
        <taxon>Pezizomycotina</taxon>
        <taxon>Sordariomycetes</taxon>
        <taxon>Xylariomycetidae</taxon>
        <taxon>Amphisphaeriales</taxon>
        <taxon>Apiosporaceae</taxon>
        <taxon>Apiospora</taxon>
    </lineage>
</organism>
<dbReference type="PANTHER" id="PTHR43094">
    <property type="entry name" value="AMINOTRANSFERASE"/>
    <property type="match status" value="1"/>
</dbReference>
<dbReference type="InterPro" id="IPR005814">
    <property type="entry name" value="Aminotrans_3"/>
</dbReference>
<keyword evidence="3" id="KW-0032">Aminotransferase</keyword>
<comment type="similarity">
    <text evidence="1">Belongs to the class-III pyridoxal-phosphate-dependent aminotransferase family.</text>
</comment>
<sequence length="111" mass="11885">MPSAAIRGSSASAGGEDQPIAVHAKGDYIRLSDGRQILDACGGAAVTCLGHGNQEVIDAIAIQASQLSYATHGFFDNARRRDLAEWFMTTSDGHFRRAWVTNSGQWTFLSA</sequence>
<keyword evidence="4" id="KW-1185">Reference proteome</keyword>
<keyword evidence="2" id="KW-0663">Pyridoxal phosphate</keyword>
<dbReference type="Gene3D" id="3.90.1150.10">
    <property type="entry name" value="Aspartate Aminotransferase, domain 1"/>
    <property type="match status" value="1"/>
</dbReference>
<dbReference type="GO" id="GO:0008483">
    <property type="term" value="F:transaminase activity"/>
    <property type="evidence" value="ECO:0007669"/>
    <property type="project" value="UniProtKB-KW"/>
</dbReference>
<dbReference type="PANTHER" id="PTHR43094:SF1">
    <property type="entry name" value="AMINOTRANSFERASE CLASS-III"/>
    <property type="match status" value="1"/>
</dbReference>
<dbReference type="Gene3D" id="3.40.640.10">
    <property type="entry name" value="Type I PLP-dependent aspartate aminotransferase-like (Major domain)"/>
    <property type="match status" value="1"/>
</dbReference>
<evidence type="ECO:0000256" key="2">
    <source>
        <dbReference type="ARBA" id="ARBA00022898"/>
    </source>
</evidence>
<dbReference type="InterPro" id="IPR015422">
    <property type="entry name" value="PyrdxlP-dep_Trfase_small"/>
</dbReference>
<evidence type="ECO:0000313" key="4">
    <source>
        <dbReference type="Proteomes" id="UP001433268"/>
    </source>
</evidence>
<dbReference type="SUPFAM" id="SSF53383">
    <property type="entry name" value="PLP-dependent transferases"/>
    <property type="match status" value="1"/>
</dbReference>
<keyword evidence="3" id="KW-0808">Transferase</keyword>
<evidence type="ECO:0000313" key="3">
    <source>
        <dbReference type="EMBL" id="KAK8093417.1"/>
    </source>
</evidence>
<gene>
    <name evidence="3" type="ORF">PG997_000102</name>
</gene>
<proteinExistence type="inferred from homology"/>
<dbReference type="InterPro" id="IPR015421">
    <property type="entry name" value="PyrdxlP-dep_Trfase_major"/>
</dbReference>
<comment type="caution">
    <text evidence="3">The sequence shown here is derived from an EMBL/GenBank/DDBJ whole genome shotgun (WGS) entry which is preliminary data.</text>
</comment>
<evidence type="ECO:0000256" key="1">
    <source>
        <dbReference type="ARBA" id="ARBA00008954"/>
    </source>
</evidence>
<dbReference type="Proteomes" id="UP001433268">
    <property type="component" value="Unassembled WGS sequence"/>
</dbReference>
<dbReference type="EMBL" id="JAQQWN010000002">
    <property type="protein sequence ID" value="KAK8093417.1"/>
    <property type="molecule type" value="Genomic_DNA"/>
</dbReference>
<dbReference type="GeneID" id="92037477"/>
<protein>
    <submittedName>
        <fullName evidence="3">Aminotransferase</fullName>
    </submittedName>
</protein>
<accession>A0ABR1X9T7</accession>
<reference evidence="3 4" key="1">
    <citation type="submission" date="2023-01" db="EMBL/GenBank/DDBJ databases">
        <title>Analysis of 21 Apiospora genomes using comparative genomics revels a genus with tremendous synthesis potential of carbohydrate active enzymes and secondary metabolites.</title>
        <authorList>
            <person name="Sorensen T."/>
        </authorList>
    </citation>
    <scope>NUCLEOTIDE SEQUENCE [LARGE SCALE GENOMIC DNA]</scope>
    <source>
        <strain evidence="3 4">CBS 114990</strain>
    </source>
</reference>
<dbReference type="RefSeq" id="XP_066674190.1">
    <property type="nucleotide sequence ID" value="XM_066804417.1"/>
</dbReference>